<organism evidence="10 11">
    <name type="scientific">Stigmatella aurantiaca (strain DW4/3-1)</name>
    <dbReference type="NCBI Taxonomy" id="378806"/>
    <lineage>
        <taxon>Bacteria</taxon>
        <taxon>Pseudomonadati</taxon>
        <taxon>Myxococcota</taxon>
        <taxon>Myxococcia</taxon>
        <taxon>Myxococcales</taxon>
        <taxon>Cystobacterineae</taxon>
        <taxon>Archangiaceae</taxon>
        <taxon>Stigmatella</taxon>
    </lineage>
</organism>
<dbReference type="Pfam" id="PF01040">
    <property type="entry name" value="UbiA"/>
    <property type="match status" value="1"/>
</dbReference>
<dbReference type="GO" id="GO:0048034">
    <property type="term" value="P:heme O biosynthetic process"/>
    <property type="evidence" value="ECO:0007669"/>
    <property type="project" value="UniProtKB-UniRule"/>
</dbReference>
<proteinExistence type="inferred from homology"/>
<keyword evidence="7 9" id="KW-0472">Membrane</keyword>
<dbReference type="NCBIfam" id="TIGR01473">
    <property type="entry name" value="cyoE_ctaB"/>
    <property type="match status" value="1"/>
</dbReference>
<protein>
    <recommendedName>
        <fullName evidence="9">Protoheme IX farnesyltransferase</fullName>
        <ecNumber evidence="9">2.5.1.141</ecNumber>
    </recommendedName>
    <alternativeName>
        <fullName evidence="9">Heme B farnesyltransferase</fullName>
    </alternativeName>
    <alternativeName>
        <fullName evidence="9">Heme O synthase</fullName>
    </alternativeName>
</protein>
<evidence type="ECO:0000256" key="6">
    <source>
        <dbReference type="ARBA" id="ARBA00023133"/>
    </source>
</evidence>
<dbReference type="Proteomes" id="UP000032702">
    <property type="component" value="Unassembled WGS sequence"/>
</dbReference>
<evidence type="ECO:0000256" key="3">
    <source>
        <dbReference type="ARBA" id="ARBA00022679"/>
    </source>
</evidence>
<evidence type="ECO:0000256" key="9">
    <source>
        <dbReference type="HAMAP-Rule" id="MF_00154"/>
    </source>
</evidence>
<reference evidence="10 11" key="1">
    <citation type="submission" date="2006-04" db="EMBL/GenBank/DDBJ databases">
        <authorList>
            <person name="Nierman W.C."/>
        </authorList>
    </citation>
    <scope>NUCLEOTIDE SEQUENCE [LARGE SCALE GENOMIC DNA]</scope>
    <source>
        <strain evidence="10 11">DW4/3-1</strain>
    </source>
</reference>
<keyword evidence="5 9" id="KW-1133">Transmembrane helix</keyword>
<dbReference type="AlphaFoldDB" id="Q08YL8"/>
<comment type="catalytic activity">
    <reaction evidence="8 9">
        <text>heme b + (2E,6E)-farnesyl diphosphate + H2O = Fe(II)-heme o + diphosphate</text>
        <dbReference type="Rhea" id="RHEA:28070"/>
        <dbReference type="ChEBI" id="CHEBI:15377"/>
        <dbReference type="ChEBI" id="CHEBI:33019"/>
        <dbReference type="ChEBI" id="CHEBI:60344"/>
        <dbReference type="ChEBI" id="CHEBI:60530"/>
        <dbReference type="ChEBI" id="CHEBI:175763"/>
        <dbReference type="EC" id="2.5.1.141"/>
    </reaction>
</comment>
<evidence type="ECO:0000256" key="5">
    <source>
        <dbReference type="ARBA" id="ARBA00022989"/>
    </source>
</evidence>
<evidence type="ECO:0000256" key="4">
    <source>
        <dbReference type="ARBA" id="ARBA00022692"/>
    </source>
</evidence>
<accession>Q08YL8</accession>
<dbReference type="GO" id="GO:0008495">
    <property type="term" value="F:protoheme IX farnesyltransferase activity"/>
    <property type="evidence" value="ECO:0007669"/>
    <property type="project" value="UniProtKB-UniRule"/>
</dbReference>
<feature type="transmembrane region" description="Helical" evidence="9">
    <location>
        <begin position="120"/>
        <end position="140"/>
    </location>
</feature>
<dbReference type="EC" id="2.5.1.141" evidence="9"/>
<comment type="subcellular location">
    <subcellularLocation>
        <location evidence="9">Cell inner membrane</location>
        <topology evidence="9">Multi-pass membrane protein</topology>
    </subcellularLocation>
    <subcellularLocation>
        <location evidence="1">Membrane</location>
        <topology evidence="1">Multi-pass membrane protein</topology>
    </subcellularLocation>
</comment>
<feature type="transmembrane region" description="Helical" evidence="9">
    <location>
        <begin position="247"/>
        <end position="264"/>
    </location>
</feature>
<comment type="caution">
    <text evidence="10">The sequence shown here is derived from an EMBL/GenBank/DDBJ whole genome shotgun (WGS) entry which is preliminary data.</text>
</comment>
<dbReference type="HAMAP" id="MF_00154">
    <property type="entry name" value="CyoE_CtaB"/>
    <property type="match status" value="1"/>
</dbReference>
<keyword evidence="9" id="KW-0997">Cell inner membrane</keyword>
<dbReference type="InterPro" id="IPR044878">
    <property type="entry name" value="UbiA_sf"/>
</dbReference>
<feature type="transmembrane region" description="Helical" evidence="9">
    <location>
        <begin position="54"/>
        <end position="73"/>
    </location>
</feature>
<dbReference type="Gene3D" id="1.10.357.140">
    <property type="entry name" value="UbiA prenyltransferase"/>
    <property type="match status" value="1"/>
</dbReference>
<comment type="pathway">
    <text evidence="9">Porphyrin-containing compound metabolism; heme O biosynthesis; heme O from protoheme: step 1/1.</text>
</comment>
<keyword evidence="4 9" id="KW-0812">Transmembrane</keyword>
<dbReference type="UniPathway" id="UPA00834">
    <property type="reaction ID" value="UER00712"/>
</dbReference>
<feature type="transmembrane region" description="Helical" evidence="9">
    <location>
        <begin position="270"/>
        <end position="291"/>
    </location>
</feature>
<feature type="transmembrane region" description="Helical" evidence="9">
    <location>
        <begin position="146"/>
        <end position="166"/>
    </location>
</feature>
<keyword evidence="2 9" id="KW-1003">Cell membrane</keyword>
<evidence type="ECO:0000256" key="8">
    <source>
        <dbReference type="ARBA" id="ARBA00047690"/>
    </source>
</evidence>
<dbReference type="PATRIC" id="fig|378806.16.peg.4600"/>
<feature type="transmembrane region" description="Helical" evidence="9">
    <location>
        <begin position="303"/>
        <end position="326"/>
    </location>
</feature>
<evidence type="ECO:0000313" key="11">
    <source>
        <dbReference type="Proteomes" id="UP000032702"/>
    </source>
</evidence>
<dbReference type="PANTHER" id="PTHR43448">
    <property type="entry name" value="PROTOHEME IX FARNESYLTRANSFERASE, MITOCHONDRIAL"/>
    <property type="match status" value="1"/>
</dbReference>
<comment type="similarity">
    <text evidence="9">Belongs to the UbiA prenyltransferase family. Protoheme IX farnesyltransferase subfamily.</text>
</comment>
<comment type="miscellaneous">
    <text evidence="9">Carbon 2 of the heme B porphyrin ring is defined according to the Fischer nomenclature.</text>
</comment>
<keyword evidence="6 9" id="KW-0350">Heme biosynthesis</keyword>
<feature type="transmembrane region" description="Helical" evidence="9">
    <location>
        <begin position="173"/>
        <end position="192"/>
    </location>
</feature>
<dbReference type="PANTHER" id="PTHR43448:SF2">
    <property type="entry name" value="PROTOHEME IX FARNESYLTRANSFERASE, MITOCHONDRIAL"/>
    <property type="match status" value="1"/>
</dbReference>
<dbReference type="InterPro" id="IPR000537">
    <property type="entry name" value="UbiA_prenyltransferase"/>
</dbReference>
<dbReference type="InterPro" id="IPR006369">
    <property type="entry name" value="Protohaem_IX_farnesylTrfase"/>
</dbReference>
<feature type="transmembrane region" description="Helical" evidence="9">
    <location>
        <begin position="198"/>
        <end position="221"/>
    </location>
</feature>
<dbReference type="GO" id="GO:0005886">
    <property type="term" value="C:plasma membrane"/>
    <property type="evidence" value="ECO:0007669"/>
    <property type="project" value="UniProtKB-SubCell"/>
</dbReference>
<evidence type="ECO:0000256" key="2">
    <source>
        <dbReference type="ARBA" id="ARBA00022475"/>
    </source>
</evidence>
<dbReference type="CDD" id="cd13957">
    <property type="entry name" value="PT_UbiA_Cox10"/>
    <property type="match status" value="1"/>
</dbReference>
<evidence type="ECO:0000256" key="1">
    <source>
        <dbReference type="ARBA" id="ARBA00004141"/>
    </source>
</evidence>
<comment type="function">
    <text evidence="9">Converts heme B (protoheme IX) to heme O by substitution of the vinyl group on carbon 2 of heme B porphyrin ring with a hydroxyethyl farnesyl side group.</text>
</comment>
<sequence>MGGAVKGRRVLSYPPFTAPAARLPSPHLGVCVSARAASLSTTASDLLSLTKPRLSSLVLATTAGGVWLAPGHLHFSRVLVTLLATAGTVAAANAFNCYLERHSDRFMARTTNRPLPSGRMEPGVALWFGLSLAAVSLPALALGANLLTALLGLAALLSYVLIYTPLKARTSAAMLVGAVPGALPPLMGWTAVTGVVDAGGFVLFSILFLWQIPHFLAIALFRKEEYAAAGLKSVPLERGDESSRAQIVLYLVALVPMTLLPYQLHIAGGWYLAAAVVLGLVFLALGAWGFFRQMGKPWARQTFFYSLLYLTGLFAAMALDTGIGGWQ</sequence>
<gene>
    <name evidence="10" type="primary">cyoE</name>
    <name evidence="9" type="synonym">ctaB</name>
    <name evidence="10" type="ORF">STIAU_7617</name>
</gene>
<evidence type="ECO:0000313" key="10">
    <source>
        <dbReference type="EMBL" id="EAU65576.1"/>
    </source>
</evidence>
<dbReference type="EMBL" id="AAMD01000078">
    <property type="protein sequence ID" value="EAU65576.1"/>
    <property type="molecule type" value="Genomic_DNA"/>
</dbReference>
<name>Q08YL8_STIAD</name>
<keyword evidence="3 9" id="KW-0808">Transferase</keyword>
<feature type="transmembrane region" description="Helical" evidence="9">
    <location>
        <begin position="79"/>
        <end position="99"/>
    </location>
</feature>
<evidence type="ECO:0000256" key="7">
    <source>
        <dbReference type="ARBA" id="ARBA00023136"/>
    </source>
</evidence>